<reference evidence="3 4" key="1">
    <citation type="submission" date="2012-10" db="EMBL/GenBank/DDBJ databases">
        <title>Genome sequencing of Tanticharoenia sakaeratensis NBRC 103193.</title>
        <authorList>
            <person name="Azuma Y."/>
            <person name="Hadano H."/>
            <person name="Hirakawa H."/>
            <person name="Matsushita K."/>
        </authorList>
    </citation>
    <scope>NUCLEOTIDE SEQUENCE [LARGE SCALE GENOMIC DNA]</scope>
    <source>
        <strain evidence="3 4">NBRC 103193</strain>
    </source>
</reference>
<dbReference type="InterPro" id="IPR007372">
    <property type="entry name" value="Lipid/polyisoprenoid-bd_YceI"/>
</dbReference>
<evidence type="ECO:0000313" key="3">
    <source>
        <dbReference type="EMBL" id="GAN52761.1"/>
    </source>
</evidence>
<keyword evidence="4" id="KW-1185">Reference proteome</keyword>
<dbReference type="AlphaFoldDB" id="A0A0D6MGZ2"/>
<evidence type="ECO:0000313" key="4">
    <source>
        <dbReference type="Proteomes" id="UP000032679"/>
    </source>
</evidence>
<accession>A0A0D6MGZ2</accession>
<dbReference type="Proteomes" id="UP000032679">
    <property type="component" value="Unassembled WGS sequence"/>
</dbReference>
<dbReference type="Pfam" id="PF04264">
    <property type="entry name" value="YceI"/>
    <property type="match status" value="1"/>
</dbReference>
<evidence type="ECO:0000259" key="2">
    <source>
        <dbReference type="SMART" id="SM00867"/>
    </source>
</evidence>
<comment type="caution">
    <text evidence="3">The sequence shown here is derived from an EMBL/GenBank/DDBJ whole genome shotgun (WGS) entry which is preliminary data.</text>
</comment>
<dbReference type="InterPro" id="IPR036761">
    <property type="entry name" value="TTHA0802/YceI-like_sf"/>
</dbReference>
<name>A0A0D6MGZ2_9PROT</name>
<keyword evidence="1" id="KW-0732">Signal</keyword>
<dbReference type="Gene3D" id="2.40.128.110">
    <property type="entry name" value="Lipid/polyisoprenoid-binding, YceI-like"/>
    <property type="match status" value="1"/>
</dbReference>
<feature type="domain" description="Lipid/polyisoprenoid-binding YceI-like" evidence="2">
    <location>
        <begin position="38"/>
        <end position="202"/>
    </location>
</feature>
<dbReference type="RefSeq" id="WP_048846064.1">
    <property type="nucleotide sequence ID" value="NZ_BALE01000002.1"/>
</dbReference>
<organism evidence="3 4">
    <name type="scientific">Tanticharoenia sakaeratensis NBRC 103193</name>
    <dbReference type="NCBI Taxonomy" id="1231623"/>
    <lineage>
        <taxon>Bacteria</taxon>
        <taxon>Pseudomonadati</taxon>
        <taxon>Pseudomonadota</taxon>
        <taxon>Alphaproteobacteria</taxon>
        <taxon>Acetobacterales</taxon>
        <taxon>Acetobacteraceae</taxon>
        <taxon>Tanticharoenia</taxon>
    </lineage>
</organism>
<proteinExistence type="predicted"/>
<dbReference type="SUPFAM" id="SSF101874">
    <property type="entry name" value="YceI-like"/>
    <property type="match status" value="1"/>
</dbReference>
<dbReference type="STRING" id="1231623.Tasa_002_041"/>
<dbReference type="PANTHER" id="PTHR34406:SF1">
    <property type="entry name" value="PROTEIN YCEI"/>
    <property type="match status" value="1"/>
</dbReference>
<evidence type="ECO:0000256" key="1">
    <source>
        <dbReference type="SAM" id="SignalP"/>
    </source>
</evidence>
<dbReference type="OrthoDB" id="9811006at2"/>
<dbReference type="SMART" id="SM00867">
    <property type="entry name" value="YceI"/>
    <property type="match status" value="1"/>
</dbReference>
<feature type="chain" id="PRO_5002308184" description="Lipid/polyisoprenoid-binding YceI-like domain-containing protein" evidence="1">
    <location>
        <begin position="24"/>
        <end position="204"/>
    </location>
</feature>
<dbReference type="EMBL" id="BALE01000002">
    <property type="protein sequence ID" value="GAN52761.1"/>
    <property type="molecule type" value="Genomic_DNA"/>
</dbReference>
<feature type="signal peptide" evidence="1">
    <location>
        <begin position="1"/>
        <end position="23"/>
    </location>
</feature>
<gene>
    <name evidence="3" type="ORF">Tasa_002_041</name>
</gene>
<protein>
    <recommendedName>
        <fullName evidence="2">Lipid/polyisoprenoid-binding YceI-like domain-containing protein</fullName>
    </recommendedName>
</protein>
<sequence>MKTPFRTLAATLALATLPATGFAQTAASSDPKAAQSGHYTIEPTHTQVVFTISHLGFTPYTGIFSQASGTLALDKTDPAHDKLAVSIPIASVMTTSTTLNKELTGPDWFDAGRYAAATFVSTKVTPTGPSTARIDGTLTLHGVRRPVTLAAHFMGAGINPIDQHETIGFDATTTVRRSDFGITKYLPVLGDGVTLSIAGAFEKY</sequence>
<dbReference type="PANTHER" id="PTHR34406">
    <property type="entry name" value="PROTEIN YCEI"/>
    <property type="match status" value="1"/>
</dbReference>